<name>A0A2N5S425_9BASI</name>
<feature type="domain" description="hAT-like transposase RNase-H fold" evidence="2">
    <location>
        <begin position="114"/>
        <end position="212"/>
    </location>
</feature>
<dbReference type="InterPro" id="IPR012337">
    <property type="entry name" value="RNaseH-like_sf"/>
</dbReference>
<protein>
    <recommendedName>
        <fullName evidence="5">HAT C-terminal dimerisation domain-containing protein</fullName>
    </recommendedName>
</protein>
<dbReference type="SUPFAM" id="SSF53098">
    <property type="entry name" value="Ribonuclease H-like"/>
    <property type="match status" value="1"/>
</dbReference>
<evidence type="ECO:0000259" key="2">
    <source>
        <dbReference type="Pfam" id="PF14372"/>
    </source>
</evidence>
<dbReference type="EMBL" id="PGCI01001094">
    <property type="protein sequence ID" value="PLW07964.1"/>
    <property type="molecule type" value="Genomic_DNA"/>
</dbReference>
<evidence type="ECO:0000313" key="4">
    <source>
        <dbReference type="Proteomes" id="UP000235392"/>
    </source>
</evidence>
<dbReference type="GO" id="GO:0003677">
    <property type="term" value="F:DNA binding"/>
    <property type="evidence" value="ECO:0007669"/>
    <property type="project" value="InterPro"/>
</dbReference>
<proteinExistence type="predicted"/>
<accession>A0A2N5S425</accession>
<dbReference type="PANTHER" id="PTHR23272">
    <property type="entry name" value="BED FINGER-RELATED"/>
    <property type="match status" value="1"/>
</dbReference>
<organism evidence="3 4">
    <name type="scientific">Puccinia coronata f. sp. avenae</name>
    <dbReference type="NCBI Taxonomy" id="200324"/>
    <lineage>
        <taxon>Eukaryota</taxon>
        <taxon>Fungi</taxon>
        <taxon>Dikarya</taxon>
        <taxon>Basidiomycota</taxon>
        <taxon>Pucciniomycotina</taxon>
        <taxon>Pucciniomycetes</taxon>
        <taxon>Pucciniales</taxon>
        <taxon>Pucciniaceae</taxon>
        <taxon>Puccinia</taxon>
    </lineage>
</organism>
<comment type="caution">
    <text evidence="3">The sequence shown here is derived from an EMBL/GenBank/DDBJ whole genome shotgun (WGS) entry which is preliminary data.</text>
</comment>
<evidence type="ECO:0000313" key="3">
    <source>
        <dbReference type="EMBL" id="PLW07964.1"/>
    </source>
</evidence>
<dbReference type="InterPro" id="IPR008906">
    <property type="entry name" value="HATC_C_dom"/>
</dbReference>
<dbReference type="GO" id="GO:0046983">
    <property type="term" value="F:protein dimerization activity"/>
    <property type="evidence" value="ECO:0007669"/>
    <property type="project" value="InterPro"/>
</dbReference>
<dbReference type="Pfam" id="PF14372">
    <property type="entry name" value="hAT-like_RNase-H"/>
    <property type="match status" value="1"/>
</dbReference>
<evidence type="ECO:0000259" key="1">
    <source>
        <dbReference type="Pfam" id="PF05699"/>
    </source>
</evidence>
<dbReference type="Pfam" id="PF05699">
    <property type="entry name" value="Dimer_Tnp_hAT"/>
    <property type="match status" value="1"/>
</dbReference>
<reference evidence="3 4" key="1">
    <citation type="submission" date="2017-11" db="EMBL/GenBank/DDBJ databases">
        <title>De novo assembly and phasing of dikaryotic genomes from two isolates of Puccinia coronata f. sp. avenae, the causal agent of oat crown rust.</title>
        <authorList>
            <person name="Miller M.E."/>
            <person name="Zhang Y."/>
            <person name="Omidvar V."/>
            <person name="Sperschneider J."/>
            <person name="Schwessinger B."/>
            <person name="Raley C."/>
            <person name="Palmer J.M."/>
            <person name="Garnica D."/>
            <person name="Upadhyaya N."/>
            <person name="Rathjen J."/>
            <person name="Taylor J.M."/>
            <person name="Park R.F."/>
            <person name="Dodds P.N."/>
            <person name="Hirsch C.D."/>
            <person name="Kianian S.F."/>
            <person name="Figueroa M."/>
        </authorList>
    </citation>
    <scope>NUCLEOTIDE SEQUENCE [LARGE SCALE GENOMIC DNA]</scope>
    <source>
        <strain evidence="3">12SD80</strain>
    </source>
</reference>
<dbReference type="InterPro" id="IPR025525">
    <property type="entry name" value="hAT-like_transposase_RNase-H"/>
</dbReference>
<feature type="domain" description="HAT C-terminal dimerisation" evidence="1">
    <location>
        <begin position="267"/>
        <end position="349"/>
    </location>
</feature>
<dbReference type="AlphaFoldDB" id="A0A2N5S425"/>
<evidence type="ECO:0008006" key="5">
    <source>
        <dbReference type="Google" id="ProtNLM"/>
    </source>
</evidence>
<gene>
    <name evidence="3" type="ORF">PCASD_24157</name>
</gene>
<sequence>MKDGLGTLSPAISKIRDSGCYTKSSSSRKQLFREAIEEANLKDQALPSVDVLTWWNSTFLMLKLAIPHRNASKKLASNVANFTLNPTAKEWDEILMMKDFPEIFHKAMLGLGATRKPTAHLVFKYMKNINKHLKDVLESNPLHFSSIVKPMQEKFDKYWDRMKDFCAVNVVINPRCKLELLEFLLSDKLDTSKVLSYVKIIRKTLVSWFDEHMKYLHQGNKALTSSNQDTANAQNPKKQVEDLEQEQYKRFLAGKSNIPTGSKSTKLDLYFQEPKVPIDTPNFSILYWWKINQSRFPTLAMLAKKILMAPMTSIALESAFSTGGRVLSDYRTRMKPNTLEALVCGQDWICSAEGLYPPENKETIYEVDADEVVVIS</sequence>
<dbReference type="Proteomes" id="UP000235392">
    <property type="component" value="Unassembled WGS sequence"/>
</dbReference>